<dbReference type="AlphaFoldDB" id="A0A9N8KNB5"/>
<gene>
    <name evidence="1" type="ORF">AWRI4620_LOCUS5643</name>
</gene>
<comment type="caution">
    <text evidence="1">The sequence shown here is derived from an EMBL/GenBank/DDBJ whole genome shotgun (WGS) entry which is preliminary data.</text>
</comment>
<keyword evidence="2" id="KW-1185">Reference proteome</keyword>
<accession>A0A9N8KNB5</accession>
<name>A0A9N8KNB5_9PEZI</name>
<protein>
    <submittedName>
        <fullName evidence="1">Uncharacterized protein</fullName>
    </submittedName>
</protein>
<dbReference type="OrthoDB" id="194443at2759"/>
<organism evidence="1 2">
    <name type="scientific">Aureobasidium uvarum</name>
    <dbReference type="NCBI Taxonomy" id="2773716"/>
    <lineage>
        <taxon>Eukaryota</taxon>
        <taxon>Fungi</taxon>
        <taxon>Dikarya</taxon>
        <taxon>Ascomycota</taxon>
        <taxon>Pezizomycotina</taxon>
        <taxon>Dothideomycetes</taxon>
        <taxon>Dothideomycetidae</taxon>
        <taxon>Dothideales</taxon>
        <taxon>Saccotheciaceae</taxon>
        <taxon>Aureobasidium</taxon>
    </lineage>
</organism>
<reference evidence="1" key="1">
    <citation type="submission" date="2020-06" db="EMBL/GenBank/DDBJ databases">
        <authorList>
            <person name="Onetto C."/>
        </authorList>
    </citation>
    <scope>NUCLEOTIDE SEQUENCE</scope>
</reference>
<proteinExistence type="predicted"/>
<dbReference type="Proteomes" id="UP000745764">
    <property type="component" value="Unassembled WGS sequence"/>
</dbReference>
<dbReference type="EMBL" id="CAINUL010000009">
    <property type="protein sequence ID" value="CAD0111388.1"/>
    <property type="molecule type" value="Genomic_DNA"/>
</dbReference>
<evidence type="ECO:0000313" key="2">
    <source>
        <dbReference type="Proteomes" id="UP000745764"/>
    </source>
</evidence>
<sequence>MTKRREKRIEIDAARENLRKLNTELSDQIACRKQAGAVPPGSAPRIEGVWTRSEVRMVHYGRSVDRSVDRSLEYIDAVSEGVPVDFARELKRRLAPHRKVPLAVVIVGIPSLRTAFRADD</sequence>
<evidence type="ECO:0000313" key="1">
    <source>
        <dbReference type="EMBL" id="CAD0111388.1"/>
    </source>
</evidence>